<feature type="region of interest" description="Disordered" evidence="1">
    <location>
        <begin position="1"/>
        <end position="53"/>
    </location>
</feature>
<evidence type="ECO:0000313" key="3">
    <source>
        <dbReference type="Proteomes" id="UP000029109"/>
    </source>
</evidence>
<dbReference type="AlphaFoldDB" id="A0A7V8HP86"/>
<dbReference type="Proteomes" id="UP000029109">
    <property type="component" value="Unassembled WGS sequence"/>
</dbReference>
<comment type="caution">
    <text evidence="2">The sequence shown here is derived from an EMBL/GenBank/DDBJ whole genome shotgun (WGS) entry which is preliminary data.</text>
</comment>
<dbReference type="EMBL" id="JGZJ01000010">
    <property type="protein sequence ID" value="KFI80871.1"/>
    <property type="molecule type" value="Genomic_DNA"/>
</dbReference>
<accession>A0A7V8HP86</accession>
<feature type="compositionally biased region" description="Polar residues" evidence="1">
    <location>
        <begin position="26"/>
        <end position="52"/>
    </location>
</feature>
<evidence type="ECO:0000313" key="2">
    <source>
        <dbReference type="EMBL" id="KFI80871.1"/>
    </source>
</evidence>
<evidence type="ECO:0000256" key="1">
    <source>
        <dbReference type="SAM" id="MobiDB-lite"/>
    </source>
</evidence>
<name>A0A7V8HP86_9BIFI</name>
<reference evidence="2 3" key="1">
    <citation type="submission" date="2014-03" db="EMBL/GenBank/DDBJ databases">
        <title>Genomics of Bifidobacteria.</title>
        <authorList>
            <person name="Ventura M."/>
            <person name="Milani C."/>
            <person name="Lugli G.A."/>
        </authorList>
    </citation>
    <scope>NUCLEOTIDE SEQUENCE [LARGE SCALE GENOMIC DNA]</scope>
    <source>
        <strain evidence="2 3">LMG 21816</strain>
    </source>
</reference>
<organism evidence="2 3">
    <name type="scientific">Bifidobacterium pullorum</name>
    <dbReference type="NCBI Taxonomy" id="78448"/>
    <lineage>
        <taxon>Bacteria</taxon>
        <taxon>Bacillati</taxon>
        <taxon>Actinomycetota</taxon>
        <taxon>Actinomycetes</taxon>
        <taxon>Bifidobacteriales</taxon>
        <taxon>Bifidobacteriaceae</taxon>
        <taxon>Bifidobacterium</taxon>
    </lineage>
</organism>
<sequence>MALAPAACSSEDDTSKDAADTAAVQEPSTGVTGNGEDSPSSPDESANTSKDGASSEVFANSIEGYIDYYLAQPAILSDYETTVLTKARELGGVSVTQYEQAWSRYKQCMTDLGYKNVILDHLPNGLYQRVMSDTIPDQAKYDKAMRDDDDCYDDIAVIAQVYNAQIGNVHFYTDIDEGFIDCLRRNSLVPISYTADQYSEERASQQLSFNLNDPEVVGCAVANNYFYGYEGEPHTNWFQ</sequence>
<protein>
    <submittedName>
        <fullName evidence="2">Uncharacterized protein</fullName>
    </submittedName>
</protein>
<proteinExistence type="predicted"/>
<gene>
    <name evidence="2" type="ORF">BPULL_0404</name>
</gene>